<organism evidence="2 3">
    <name type="scientific">Jaapia argillacea MUCL 33604</name>
    <dbReference type="NCBI Taxonomy" id="933084"/>
    <lineage>
        <taxon>Eukaryota</taxon>
        <taxon>Fungi</taxon>
        <taxon>Dikarya</taxon>
        <taxon>Basidiomycota</taxon>
        <taxon>Agaricomycotina</taxon>
        <taxon>Agaricomycetes</taxon>
        <taxon>Agaricomycetidae</taxon>
        <taxon>Jaapiales</taxon>
        <taxon>Jaapiaceae</taxon>
        <taxon>Jaapia</taxon>
    </lineage>
</organism>
<feature type="transmembrane region" description="Helical" evidence="1">
    <location>
        <begin position="41"/>
        <end position="62"/>
    </location>
</feature>
<dbReference type="HOGENOM" id="CLU_2705155_0_0_1"/>
<keyword evidence="3" id="KW-1185">Reference proteome</keyword>
<dbReference type="Proteomes" id="UP000027265">
    <property type="component" value="Unassembled WGS sequence"/>
</dbReference>
<gene>
    <name evidence="2" type="ORF">JAAARDRAFT_604621</name>
</gene>
<proteinExistence type="predicted"/>
<dbReference type="InParanoid" id="A0A067QCS4"/>
<evidence type="ECO:0000313" key="2">
    <source>
        <dbReference type="EMBL" id="KDQ60381.1"/>
    </source>
</evidence>
<accession>A0A067QCS4</accession>
<name>A0A067QCS4_9AGAM</name>
<reference evidence="3" key="1">
    <citation type="journal article" date="2014" name="Proc. Natl. Acad. Sci. U.S.A.">
        <title>Extensive sampling of basidiomycete genomes demonstrates inadequacy of the white-rot/brown-rot paradigm for wood decay fungi.</title>
        <authorList>
            <person name="Riley R."/>
            <person name="Salamov A.A."/>
            <person name="Brown D.W."/>
            <person name="Nagy L.G."/>
            <person name="Floudas D."/>
            <person name="Held B.W."/>
            <person name="Levasseur A."/>
            <person name="Lombard V."/>
            <person name="Morin E."/>
            <person name="Otillar R."/>
            <person name="Lindquist E.A."/>
            <person name="Sun H."/>
            <person name="LaButti K.M."/>
            <person name="Schmutz J."/>
            <person name="Jabbour D."/>
            <person name="Luo H."/>
            <person name="Baker S.E."/>
            <person name="Pisabarro A.G."/>
            <person name="Walton J.D."/>
            <person name="Blanchette R.A."/>
            <person name="Henrissat B."/>
            <person name="Martin F."/>
            <person name="Cullen D."/>
            <person name="Hibbett D.S."/>
            <person name="Grigoriev I.V."/>
        </authorList>
    </citation>
    <scope>NUCLEOTIDE SEQUENCE [LARGE SCALE GENOMIC DNA]</scope>
    <source>
        <strain evidence="3">MUCL 33604</strain>
    </source>
</reference>
<dbReference type="AlphaFoldDB" id="A0A067QCS4"/>
<keyword evidence="1" id="KW-0812">Transmembrane</keyword>
<evidence type="ECO:0000313" key="3">
    <source>
        <dbReference type="Proteomes" id="UP000027265"/>
    </source>
</evidence>
<protein>
    <submittedName>
        <fullName evidence="2">Uncharacterized protein</fullName>
    </submittedName>
</protein>
<keyword evidence="1" id="KW-0472">Membrane</keyword>
<keyword evidence="1" id="KW-1133">Transmembrane helix</keyword>
<evidence type="ECO:0000256" key="1">
    <source>
        <dbReference type="SAM" id="Phobius"/>
    </source>
</evidence>
<dbReference type="EMBL" id="KL197714">
    <property type="protein sequence ID" value="KDQ60381.1"/>
    <property type="molecule type" value="Genomic_DNA"/>
</dbReference>
<sequence>MEAIRVTTVKTRESALLGVPTHRTNSFALSTPGHSFSGLRVLLIVVASSVFVLGRPFTVVYLDNCDQPVRMWR</sequence>